<evidence type="ECO:0000313" key="1">
    <source>
        <dbReference type="EMBL" id="SVE11644.1"/>
    </source>
</evidence>
<organism evidence="1">
    <name type="scientific">marine metagenome</name>
    <dbReference type="NCBI Taxonomy" id="408172"/>
    <lineage>
        <taxon>unclassified sequences</taxon>
        <taxon>metagenomes</taxon>
        <taxon>ecological metagenomes</taxon>
    </lineage>
</organism>
<feature type="non-terminal residue" evidence="1">
    <location>
        <position position="1"/>
    </location>
</feature>
<sequence>IDHPEAMEKFRAYESRLKDINPQVYFISSMTGEGVLKLLRGIKELLDGVKGKLVSSS</sequence>
<dbReference type="EMBL" id="UINC01195193">
    <property type="protein sequence ID" value="SVE11644.1"/>
    <property type="molecule type" value="Genomic_DNA"/>
</dbReference>
<dbReference type="AlphaFoldDB" id="A0A383AVF0"/>
<proteinExistence type="predicted"/>
<gene>
    <name evidence="1" type="ORF">METZ01_LOCUS464498</name>
</gene>
<evidence type="ECO:0008006" key="2">
    <source>
        <dbReference type="Google" id="ProtNLM"/>
    </source>
</evidence>
<reference evidence="1" key="1">
    <citation type="submission" date="2018-05" db="EMBL/GenBank/DDBJ databases">
        <authorList>
            <person name="Lanie J.A."/>
            <person name="Ng W.-L."/>
            <person name="Kazmierczak K.M."/>
            <person name="Andrzejewski T.M."/>
            <person name="Davidsen T.M."/>
            <person name="Wayne K.J."/>
            <person name="Tettelin H."/>
            <person name="Glass J.I."/>
            <person name="Rusch D."/>
            <person name="Podicherti R."/>
            <person name="Tsui H.-C.T."/>
            <person name="Winkler M.E."/>
        </authorList>
    </citation>
    <scope>NUCLEOTIDE SEQUENCE</scope>
</reference>
<name>A0A383AVF0_9ZZZZ</name>
<accession>A0A383AVF0</accession>
<protein>
    <recommendedName>
        <fullName evidence="2">OBG-type G domain-containing protein</fullName>
    </recommendedName>
</protein>